<keyword evidence="12" id="KW-1185">Reference proteome</keyword>
<gene>
    <name evidence="11" type="ORF">BA724_01040</name>
</gene>
<keyword evidence="3" id="KW-1003">Cell membrane</keyword>
<keyword evidence="5" id="KW-0677">Repeat</keyword>
<dbReference type="PANTHER" id="PTHR43790:SF3">
    <property type="entry name" value="D-ALLOSE IMPORT ATP-BINDING PROTEIN ALSA-RELATED"/>
    <property type="match status" value="1"/>
</dbReference>
<keyword evidence="8" id="KW-1278">Translocase</keyword>
<dbReference type="InterPro" id="IPR003439">
    <property type="entry name" value="ABC_transporter-like_ATP-bd"/>
</dbReference>
<evidence type="ECO:0000256" key="9">
    <source>
        <dbReference type="ARBA" id="ARBA00023136"/>
    </source>
</evidence>
<dbReference type="Pfam" id="PF00005">
    <property type="entry name" value="ABC_tran"/>
    <property type="match status" value="2"/>
</dbReference>
<evidence type="ECO:0000256" key="6">
    <source>
        <dbReference type="ARBA" id="ARBA00022741"/>
    </source>
</evidence>
<dbReference type="PROSITE" id="PS00211">
    <property type="entry name" value="ABC_TRANSPORTER_1"/>
    <property type="match status" value="1"/>
</dbReference>
<dbReference type="GO" id="GO:0005524">
    <property type="term" value="F:ATP binding"/>
    <property type="evidence" value="ECO:0007669"/>
    <property type="project" value="UniProtKB-KW"/>
</dbReference>
<evidence type="ECO:0000256" key="8">
    <source>
        <dbReference type="ARBA" id="ARBA00022967"/>
    </source>
</evidence>
<dbReference type="EMBL" id="MAMP01000001">
    <property type="protein sequence ID" value="OES46674.1"/>
    <property type="molecule type" value="Genomic_DNA"/>
</dbReference>
<dbReference type="STRING" id="1714016.BA724_01040"/>
<evidence type="ECO:0000256" key="4">
    <source>
        <dbReference type="ARBA" id="ARBA00022597"/>
    </source>
</evidence>
<evidence type="ECO:0000256" key="7">
    <source>
        <dbReference type="ARBA" id="ARBA00022840"/>
    </source>
</evidence>
<organism evidence="11 12">
    <name type="scientific">Domibacillus iocasae</name>
    <dbReference type="NCBI Taxonomy" id="1714016"/>
    <lineage>
        <taxon>Bacteria</taxon>
        <taxon>Bacillati</taxon>
        <taxon>Bacillota</taxon>
        <taxon>Bacilli</taxon>
        <taxon>Bacillales</taxon>
        <taxon>Bacillaceae</taxon>
        <taxon>Domibacillus</taxon>
    </lineage>
</organism>
<keyword evidence="9" id="KW-0472">Membrane</keyword>
<dbReference type="SMART" id="SM00382">
    <property type="entry name" value="AAA"/>
    <property type="match status" value="2"/>
</dbReference>
<dbReference type="InterPro" id="IPR027417">
    <property type="entry name" value="P-loop_NTPase"/>
</dbReference>
<dbReference type="SUPFAM" id="SSF52540">
    <property type="entry name" value="P-loop containing nucleoside triphosphate hydrolases"/>
    <property type="match status" value="2"/>
</dbReference>
<accession>A0A1E7DUE3</accession>
<evidence type="ECO:0000256" key="5">
    <source>
        <dbReference type="ARBA" id="ARBA00022737"/>
    </source>
</evidence>
<dbReference type="GO" id="GO:0016887">
    <property type="term" value="F:ATP hydrolysis activity"/>
    <property type="evidence" value="ECO:0007669"/>
    <property type="project" value="InterPro"/>
</dbReference>
<sequence>MRLEKPMLSMKNISKAFNGITVLDSVDFSVKKGEVHALMGGNGAGKSTLMKILTGVYSADQGEIYIDDQLVEIKNTDDARKNYISMIFQEFSLIPTLTVAQNIFLTREDKTSFGLLNDKECVEKTRKLLQELEVDIDPNELVGNLGVGYWQMTEIAKALSQETKILVMDEPTASLTKKETKILFSFINQLKSKGYAIIYISHRMDEILEICDRITILRDGKHVATEDCKQIDLDMVIQYIVGSSMDKAFEWKEREYATDVAPVLEVKNLSIGSKVQDVNFNLYPGEIVGIAGLMGSGRTETVSAIFGTGPKDSGDINVNGQPVTIKTATDAIKAGLALIPEDRRVQGLVLEHSVKDNVILPILSKMQKGLFIDNKKADKVANDFVKKLNIKTDDIYKTTNLLSGGNQQKIVLAKWLANDPSVLMLDEPTIGVDIGAKTEIVDVVRELADSGKAILVISSELPELLALSDRILVMHEGRIIREMQRREIHTEEELQHAIQGF</sequence>
<dbReference type="GO" id="GO:0005886">
    <property type="term" value="C:plasma membrane"/>
    <property type="evidence" value="ECO:0007669"/>
    <property type="project" value="UniProtKB-SubCell"/>
</dbReference>
<evidence type="ECO:0000256" key="3">
    <source>
        <dbReference type="ARBA" id="ARBA00022475"/>
    </source>
</evidence>
<dbReference type="InterPro" id="IPR003593">
    <property type="entry name" value="AAA+_ATPase"/>
</dbReference>
<proteinExistence type="predicted"/>
<keyword evidence="6" id="KW-0547">Nucleotide-binding</keyword>
<dbReference type="PANTHER" id="PTHR43790">
    <property type="entry name" value="CARBOHYDRATE TRANSPORT ATP-BINDING PROTEIN MG119-RELATED"/>
    <property type="match status" value="1"/>
</dbReference>
<dbReference type="PROSITE" id="PS50893">
    <property type="entry name" value="ABC_TRANSPORTER_2"/>
    <property type="match status" value="2"/>
</dbReference>
<comment type="caution">
    <text evidence="11">The sequence shown here is derived from an EMBL/GenBank/DDBJ whole genome shotgun (WGS) entry which is preliminary data.</text>
</comment>
<evidence type="ECO:0000313" key="11">
    <source>
        <dbReference type="EMBL" id="OES46674.1"/>
    </source>
</evidence>
<evidence type="ECO:0000256" key="1">
    <source>
        <dbReference type="ARBA" id="ARBA00004202"/>
    </source>
</evidence>
<dbReference type="Proteomes" id="UP000095658">
    <property type="component" value="Unassembled WGS sequence"/>
</dbReference>
<dbReference type="CDD" id="cd03215">
    <property type="entry name" value="ABC_Carb_Monos_II"/>
    <property type="match status" value="1"/>
</dbReference>
<dbReference type="Gene3D" id="3.40.50.300">
    <property type="entry name" value="P-loop containing nucleotide triphosphate hydrolases"/>
    <property type="match status" value="2"/>
</dbReference>
<feature type="domain" description="ABC transporter" evidence="10">
    <location>
        <begin position="8"/>
        <end position="244"/>
    </location>
</feature>
<keyword evidence="4" id="KW-0762">Sugar transport</keyword>
<evidence type="ECO:0000256" key="2">
    <source>
        <dbReference type="ARBA" id="ARBA00022448"/>
    </source>
</evidence>
<dbReference type="FunFam" id="3.40.50.300:FF:000127">
    <property type="entry name" value="Ribose import ATP-binding protein RbsA"/>
    <property type="match status" value="1"/>
</dbReference>
<name>A0A1E7DUE3_9BACI</name>
<protein>
    <submittedName>
        <fullName evidence="11">Sugar ABC transporter ATP-binding protein</fullName>
    </submittedName>
</protein>
<dbReference type="AlphaFoldDB" id="A0A1E7DUE3"/>
<feature type="domain" description="ABC transporter" evidence="10">
    <location>
        <begin position="258"/>
        <end position="501"/>
    </location>
</feature>
<dbReference type="InterPro" id="IPR017871">
    <property type="entry name" value="ABC_transporter-like_CS"/>
</dbReference>
<evidence type="ECO:0000313" key="12">
    <source>
        <dbReference type="Proteomes" id="UP000095658"/>
    </source>
</evidence>
<keyword evidence="2" id="KW-0813">Transport</keyword>
<evidence type="ECO:0000259" key="10">
    <source>
        <dbReference type="PROSITE" id="PS50893"/>
    </source>
</evidence>
<keyword evidence="7 11" id="KW-0067">ATP-binding</keyword>
<comment type="subcellular location">
    <subcellularLocation>
        <location evidence="1">Cell membrane</location>
        <topology evidence="1">Peripheral membrane protein</topology>
    </subcellularLocation>
</comment>
<reference evidence="11 12" key="1">
    <citation type="submission" date="2016-06" db="EMBL/GenBank/DDBJ databases">
        <title>Domibacillus iocasae genome sequencing.</title>
        <authorList>
            <person name="Verma A."/>
            <person name="Pal Y."/>
            <person name="Ojha A.K."/>
            <person name="Krishnamurthi S."/>
        </authorList>
    </citation>
    <scope>NUCLEOTIDE SEQUENCE [LARGE SCALE GENOMIC DNA]</scope>
    <source>
        <strain evidence="11 12">DSM 29979</strain>
    </source>
</reference>
<dbReference type="OrthoDB" id="9771863at2"/>
<dbReference type="CDD" id="cd03216">
    <property type="entry name" value="ABC_Carb_Monos_I"/>
    <property type="match status" value="1"/>
</dbReference>
<dbReference type="InterPro" id="IPR050107">
    <property type="entry name" value="ABC_carbohydrate_import_ATPase"/>
</dbReference>